<dbReference type="Proteomes" id="UP000245793">
    <property type="component" value="Unassembled WGS sequence"/>
</dbReference>
<dbReference type="AlphaFoldDB" id="A0A2U1E5S7"/>
<comment type="caution">
    <text evidence="1">The sequence shown here is derived from an EMBL/GenBank/DDBJ whole genome shotgun (WGS) entry which is preliminary data.</text>
</comment>
<evidence type="ECO:0000313" key="2">
    <source>
        <dbReference type="Proteomes" id="UP000245793"/>
    </source>
</evidence>
<evidence type="ECO:0000313" key="1">
    <source>
        <dbReference type="EMBL" id="PVY95304.1"/>
    </source>
</evidence>
<protein>
    <submittedName>
        <fullName evidence="1">Uncharacterized protein</fullName>
    </submittedName>
</protein>
<proteinExistence type="predicted"/>
<reference evidence="1 2" key="1">
    <citation type="submission" date="2018-04" db="EMBL/GenBank/DDBJ databases">
        <title>Genomic Encyclopedia of Type Strains, Phase IV (KMG-IV): sequencing the most valuable type-strain genomes for metagenomic binning, comparative biology and taxonomic classification.</title>
        <authorList>
            <person name="Goeker M."/>
        </authorList>
    </citation>
    <scope>NUCLEOTIDE SEQUENCE [LARGE SCALE GENOMIC DNA]</scope>
    <source>
        <strain evidence="1 2">DSM 20705</strain>
    </source>
</reference>
<dbReference type="EMBL" id="QEKV01000002">
    <property type="protein sequence ID" value="PVY95304.1"/>
    <property type="molecule type" value="Genomic_DNA"/>
</dbReference>
<name>A0A2U1E5S7_9FIRM</name>
<gene>
    <name evidence="1" type="ORF">C7381_102193</name>
</gene>
<organism evidence="1 2">
    <name type="scientific">Ezakiella coagulans</name>
    <dbReference type="NCBI Taxonomy" id="46507"/>
    <lineage>
        <taxon>Bacteria</taxon>
        <taxon>Bacillati</taxon>
        <taxon>Bacillota</taxon>
        <taxon>Tissierellia</taxon>
        <taxon>Ezakiella</taxon>
    </lineage>
</organism>
<sequence>MERLKDLKVKKISFSRRGTCNSRCGCGNTCGQGA</sequence>
<keyword evidence="2" id="KW-1185">Reference proteome</keyword>
<accession>A0A2U1E5S7</accession>